<name>A0A318TRN7_9BACL</name>
<dbReference type="EMBL" id="QJTJ01000016">
    <property type="protein sequence ID" value="PYF05698.1"/>
    <property type="molecule type" value="Genomic_DNA"/>
</dbReference>
<dbReference type="RefSeq" id="WP_107937034.1">
    <property type="nucleotide sequence ID" value="NZ_CP085009.1"/>
</dbReference>
<proteinExistence type="predicted"/>
<dbReference type="Pfam" id="PF14528">
    <property type="entry name" value="LAGLIDADG_3"/>
    <property type="match status" value="2"/>
</dbReference>
<dbReference type="InterPro" id="IPR004042">
    <property type="entry name" value="Intein_endonuc_central"/>
</dbReference>
<feature type="domain" description="DOD-type homing endonuclease" evidence="1">
    <location>
        <begin position="76"/>
        <end position="205"/>
    </location>
</feature>
<keyword evidence="2" id="KW-0540">Nuclease</keyword>
<comment type="caution">
    <text evidence="2">The sequence shown here is derived from an EMBL/GenBank/DDBJ whole genome shotgun (WGS) entry which is preliminary data.</text>
</comment>
<organism evidence="2 3">
    <name type="scientific">Ureibacillus chungkukjangi</name>
    <dbReference type="NCBI Taxonomy" id="1202712"/>
    <lineage>
        <taxon>Bacteria</taxon>
        <taxon>Bacillati</taxon>
        <taxon>Bacillota</taxon>
        <taxon>Bacilli</taxon>
        <taxon>Bacillales</taxon>
        <taxon>Caryophanaceae</taxon>
        <taxon>Ureibacillus</taxon>
    </lineage>
</organism>
<protein>
    <submittedName>
        <fullName evidence="2">LAGLIDADG DNA endonuclease family protein</fullName>
    </submittedName>
</protein>
<reference evidence="2 3" key="1">
    <citation type="submission" date="2018-06" db="EMBL/GenBank/DDBJ databases">
        <title>Genomic Encyclopedia of Archaeal and Bacterial Type Strains, Phase II (KMG-II): from individual species to whole genera.</title>
        <authorList>
            <person name="Goeker M."/>
        </authorList>
    </citation>
    <scope>NUCLEOTIDE SEQUENCE [LARGE SCALE GENOMIC DNA]</scope>
    <source>
        <strain evidence="2 3">KACC 16626</strain>
    </source>
</reference>
<dbReference type="SUPFAM" id="SSF55608">
    <property type="entry name" value="Homing endonucleases"/>
    <property type="match status" value="2"/>
</dbReference>
<dbReference type="OrthoDB" id="961985at2"/>
<dbReference type="InterPro" id="IPR004860">
    <property type="entry name" value="LAGLIDADG_dom"/>
</dbReference>
<sequence>MPRNKGITDDMIIEMYKSGMPYKEMVPIIGLSNRAIYNVIAKHNVTVNREPSSGQPRKHKVNEDFFKIWSHEMAWVFGLFVTDGTVSGNAHSINFAQKDERILKLVAKYMEVAYVVRPISTTRTVPILVINSKEIKNDLANLGVTSNKSLTLPFPDVPEEFMGSFVRGVVDGDGWVQDRGYVMNITTASYNFAEGLYNIFKKWNLKTEITNQLTNSGRKVYRVWVKGKESISELSRLIYNNCEENYVYTKRERLTQWIKETEVKYFVEIC</sequence>
<dbReference type="PROSITE" id="PS50819">
    <property type="entry name" value="INTEIN_ENDONUCLEASE"/>
    <property type="match status" value="1"/>
</dbReference>
<dbReference type="AlphaFoldDB" id="A0A318TRN7"/>
<dbReference type="GO" id="GO:0004519">
    <property type="term" value="F:endonuclease activity"/>
    <property type="evidence" value="ECO:0007669"/>
    <property type="project" value="UniProtKB-KW"/>
</dbReference>
<dbReference type="InterPro" id="IPR027434">
    <property type="entry name" value="Homing_endonucl"/>
</dbReference>
<accession>A0A318TRN7</accession>
<keyword evidence="3" id="KW-1185">Reference proteome</keyword>
<keyword evidence="2" id="KW-0378">Hydrolase</keyword>
<keyword evidence="2" id="KW-0255">Endonuclease</keyword>
<evidence type="ECO:0000313" key="2">
    <source>
        <dbReference type="EMBL" id="PYF05698.1"/>
    </source>
</evidence>
<gene>
    <name evidence="2" type="ORF">BJ095_11646</name>
</gene>
<dbReference type="Proteomes" id="UP000247416">
    <property type="component" value="Unassembled WGS sequence"/>
</dbReference>
<evidence type="ECO:0000259" key="1">
    <source>
        <dbReference type="PROSITE" id="PS50819"/>
    </source>
</evidence>
<evidence type="ECO:0000313" key="3">
    <source>
        <dbReference type="Proteomes" id="UP000247416"/>
    </source>
</evidence>
<dbReference type="Gene3D" id="3.10.28.10">
    <property type="entry name" value="Homing endonucleases"/>
    <property type="match status" value="1"/>
</dbReference>